<dbReference type="Proteomes" id="UP000646478">
    <property type="component" value="Unassembled WGS sequence"/>
</dbReference>
<reference evidence="3" key="1">
    <citation type="journal article" date="2014" name="Int. J. Syst. Evol. Microbiol.">
        <title>Complete genome sequence of Corynebacterium casei LMG S-19264T (=DSM 44701T), isolated from a smear-ripened cheese.</title>
        <authorList>
            <consortium name="US DOE Joint Genome Institute (JGI-PGF)"/>
            <person name="Walter F."/>
            <person name="Albersmeier A."/>
            <person name="Kalinowski J."/>
            <person name="Ruckert C."/>
        </authorList>
    </citation>
    <scope>NUCLEOTIDE SEQUENCE</scope>
    <source>
        <strain evidence="3">CGMCC 1.15082</strain>
    </source>
</reference>
<keyword evidence="4" id="KW-1185">Reference proteome</keyword>
<keyword evidence="1" id="KW-0472">Membrane</keyword>
<accession>A0A916SCZ7</accession>
<evidence type="ECO:0000313" key="4">
    <source>
        <dbReference type="Proteomes" id="UP000646478"/>
    </source>
</evidence>
<dbReference type="RefSeq" id="WP_188824198.1">
    <property type="nucleotide sequence ID" value="NZ_BMHH01000007.1"/>
</dbReference>
<feature type="signal peptide" evidence="2">
    <location>
        <begin position="1"/>
        <end position="25"/>
    </location>
</feature>
<dbReference type="InterPro" id="IPR006696">
    <property type="entry name" value="DUF423"/>
</dbReference>
<evidence type="ECO:0000256" key="2">
    <source>
        <dbReference type="SAM" id="SignalP"/>
    </source>
</evidence>
<feature type="transmembrane region" description="Helical" evidence="1">
    <location>
        <begin position="35"/>
        <end position="57"/>
    </location>
</feature>
<dbReference type="Pfam" id="PF04241">
    <property type="entry name" value="DUF423"/>
    <property type="match status" value="1"/>
</dbReference>
<gene>
    <name evidence="3" type="ORF">GCM10011491_21820</name>
</gene>
<evidence type="ECO:0008006" key="5">
    <source>
        <dbReference type="Google" id="ProtNLM"/>
    </source>
</evidence>
<feature type="transmembrane region" description="Helical" evidence="1">
    <location>
        <begin position="64"/>
        <end position="82"/>
    </location>
</feature>
<feature type="transmembrane region" description="Helical" evidence="1">
    <location>
        <begin position="94"/>
        <end position="114"/>
    </location>
</feature>
<dbReference type="AlphaFoldDB" id="A0A916SCZ7"/>
<dbReference type="EMBL" id="BMHH01000007">
    <property type="protein sequence ID" value="GGA93338.1"/>
    <property type="molecule type" value="Genomic_DNA"/>
</dbReference>
<keyword evidence="2" id="KW-0732">Signal</keyword>
<evidence type="ECO:0000256" key="1">
    <source>
        <dbReference type="SAM" id="Phobius"/>
    </source>
</evidence>
<sequence length="118" mass="12044">MARELYRPFALLGALSGAAAIAAYAASAHGGSANLGTLAPLLLGHAPALLVLSLLAPGRMVARLGGWVILLGLLLFTGDLLMRDLTGDRLFPYAAPSGGTLMMLGWVIAGAGLMTKET</sequence>
<feature type="chain" id="PRO_5037273390" description="DUF423 domain-containing protein" evidence="2">
    <location>
        <begin position="26"/>
        <end position="118"/>
    </location>
</feature>
<proteinExistence type="predicted"/>
<evidence type="ECO:0000313" key="3">
    <source>
        <dbReference type="EMBL" id="GGA93338.1"/>
    </source>
</evidence>
<protein>
    <recommendedName>
        <fullName evidence="5">DUF423 domain-containing protein</fullName>
    </recommendedName>
</protein>
<reference evidence="3" key="2">
    <citation type="submission" date="2020-09" db="EMBL/GenBank/DDBJ databases">
        <authorList>
            <person name="Sun Q."/>
            <person name="Zhou Y."/>
        </authorList>
    </citation>
    <scope>NUCLEOTIDE SEQUENCE</scope>
    <source>
        <strain evidence="3">CGMCC 1.15082</strain>
    </source>
</reference>
<organism evidence="3 4">
    <name type="scientific">Brucella endophytica</name>
    <dbReference type="NCBI Taxonomy" id="1963359"/>
    <lineage>
        <taxon>Bacteria</taxon>
        <taxon>Pseudomonadati</taxon>
        <taxon>Pseudomonadota</taxon>
        <taxon>Alphaproteobacteria</taxon>
        <taxon>Hyphomicrobiales</taxon>
        <taxon>Brucellaceae</taxon>
        <taxon>Brucella/Ochrobactrum group</taxon>
        <taxon>Brucella</taxon>
    </lineage>
</organism>
<comment type="caution">
    <text evidence="3">The sequence shown here is derived from an EMBL/GenBank/DDBJ whole genome shotgun (WGS) entry which is preliminary data.</text>
</comment>
<keyword evidence="1" id="KW-0812">Transmembrane</keyword>
<name>A0A916SCZ7_9HYPH</name>
<keyword evidence="1" id="KW-1133">Transmembrane helix</keyword>